<proteinExistence type="predicted"/>
<dbReference type="RefSeq" id="WP_101071761.1">
    <property type="nucleotide sequence ID" value="NZ_PISP01000001.1"/>
</dbReference>
<evidence type="ECO:0000256" key="2">
    <source>
        <dbReference type="ARBA" id="ARBA00022729"/>
    </source>
</evidence>
<evidence type="ECO:0000259" key="4">
    <source>
        <dbReference type="Pfam" id="PF09375"/>
    </source>
</evidence>
<dbReference type="InterPro" id="IPR038352">
    <property type="entry name" value="Imelysin_sf"/>
</dbReference>
<sequence length="369" mass="41892">MKKLVLLFFSTVLLWGCTDNGPSGSEVQDFDRQAILENWADNIILPAFENFAAETESLKEAANDFTTSPNEQTLNDFREQWLASYKAWQHVSMFEMGRAMEIRYRDNINLYPTDTSLILENIETNTYNFELPSQNAAQGLPALDFVLYGLGENDQSILSFYTTDEDAEAYKNYVTDLAIRIDSLTDEVLEYWQNVYRDEFVSDSGNGANSSLNMMVNDYIFYYEKALRAGKIGIPAGVFSGSPLSDRVEAYYSGEYSKELFLESLDAAQNFFNGTHFGSEQKGESLSSYLEFLETTKDGESLETLINIQFETARQEAQSLNNNLSEQVETDNNQMLVTYDELQKNVVFMKVDMLQALNISVDYVDADGD</sequence>
<protein>
    <submittedName>
        <fullName evidence="5">Peptidase M75 superfamily protein</fullName>
    </submittedName>
</protein>
<reference evidence="5 6" key="1">
    <citation type="submission" date="2017-11" db="EMBL/GenBank/DDBJ databases">
        <title>Rhodohalobacter 15182 sp. nov., isolated from a salt lake.</title>
        <authorList>
            <person name="Han S."/>
        </authorList>
    </citation>
    <scope>NUCLEOTIDE SEQUENCE [LARGE SCALE GENOMIC DNA]</scope>
    <source>
        <strain evidence="5 6">15182</strain>
    </source>
</reference>
<gene>
    <name evidence="5" type="ORF">CWD77_03110</name>
</gene>
<dbReference type="Proteomes" id="UP000233398">
    <property type="component" value="Unassembled WGS sequence"/>
</dbReference>
<feature type="coiled-coil region" evidence="3">
    <location>
        <begin position="310"/>
        <end position="345"/>
    </location>
</feature>
<name>A0A2N0VJV4_9BACT</name>
<keyword evidence="2" id="KW-0732">Signal</keyword>
<organism evidence="5 6">
    <name type="scientific">Rhodohalobacter barkolensis</name>
    <dbReference type="NCBI Taxonomy" id="2053187"/>
    <lineage>
        <taxon>Bacteria</taxon>
        <taxon>Pseudomonadati</taxon>
        <taxon>Balneolota</taxon>
        <taxon>Balneolia</taxon>
        <taxon>Balneolales</taxon>
        <taxon>Balneolaceae</taxon>
        <taxon>Rhodohalobacter</taxon>
    </lineage>
</organism>
<dbReference type="GO" id="GO:0030313">
    <property type="term" value="C:cell envelope"/>
    <property type="evidence" value="ECO:0007669"/>
    <property type="project" value="UniProtKB-SubCell"/>
</dbReference>
<dbReference type="Pfam" id="PF09375">
    <property type="entry name" value="Peptidase_M75"/>
    <property type="match status" value="1"/>
</dbReference>
<dbReference type="CDD" id="cd14659">
    <property type="entry name" value="Imelysin-like_IPPA"/>
    <property type="match status" value="1"/>
</dbReference>
<dbReference type="InterPro" id="IPR018976">
    <property type="entry name" value="Imelysin-like"/>
</dbReference>
<comment type="subcellular location">
    <subcellularLocation>
        <location evidence="1">Cell envelope</location>
    </subcellularLocation>
</comment>
<dbReference type="InterPro" id="IPR034984">
    <property type="entry name" value="Imelysin-like_IPPA"/>
</dbReference>
<comment type="caution">
    <text evidence="5">The sequence shown here is derived from an EMBL/GenBank/DDBJ whole genome shotgun (WGS) entry which is preliminary data.</text>
</comment>
<evidence type="ECO:0000256" key="1">
    <source>
        <dbReference type="ARBA" id="ARBA00004196"/>
    </source>
</evidence>
<dbReference type="OrthoDB" id="650514at2"/>
<evidence type="ECO:0000256" key="3">
    <source>
        <dbReference type="SAM" id="Coils"/>
    </source>
</evidence>
<keyword evidence="6" id="KW-1185">Reference proteome</keyword>
<accession>A0A2N0VJV4</accession>
<keyword evidence="3" id="KW-0175">Coiled coil</keyword>
<evidence type="ECO:0000313" key="6">
    <source>
        <dbReference type="Proteomes" id="UP000233398"/>
    </source>
</evidence>
<dbReference type="Gene3D" id="1.20.1420.20">
    <property type="entry name" value="M75 peptidase, HXXE motif"/>
    <property type="match status" value="1"/>
</dbReference>
<dbReference type="EMBL" id="PISP01000001">
    <property type="protein sequence ID" value="PKD44471.1"/>
    <property type="molecule type" value="Genomic_DNA"/>
</dbReference>
<evidence type="ECO:0000313" key="5">
    <source>
        <dbReference type="EMBL" id="PKD44471.1"/>
    </source>
</evidence>
<dbReference type="AlphaFoldDB" id="A0A2N0VJV4"/>
<feature type="domain" description="Imelysin-like" evidence="4">
    <location>
        <begin position="44"/>
        <end position="342"/>
    </location>
</feature>